<evidence type="ECO:0000313" key="2">
    <source>
        <dbReference type="Proteomes" id="UP000663946"/>
    </source>
</evidence>
<sequence length="275" mass="30054">MGQAKLKSKSQQAILKSEARCIYCEEPASTIEHMPPRMLFLKRRRPSGLEFAACESCNHGTKGADAVAALFSRISPSDDDGFWQSDEGIRLRHTVDRDAPGLLEEAFDASLMRPQWVRGPSGLLTQKVILQAGGPLVKAYLDVFAAKLAMALYREHVGIPLPGEGGVQTIWYLNHGLSEEHAHAHLSILPAAATLRQGTFIVPEQFAYRYNCDDKSIFAALIGLNKNLHVFVIASSTPETFGLPAAIPNAETAGNFMRPSQLLARLPIPAAPRRT</sequence>
<reference evidence="1" key="1">
    <citation type="submission" date="2020-02" db="EMBL/GenBank/DDBJ databases">
        <title>Unexpected conservation and global transmission of agrobacterial virulence plasmids.</title>
        <authorList>
            <person name="Weisberg A.J."/>
            <person name="Davis E.W. II"/>
            <person name="Tabima J.R."/>
            <person name="Belcher M.S."/>
            <person name="Miller M."/>
            <person name="Kuo C.-H."/>
            <person name="Loper J.E."/>
            <person name="Grunwald N.J."/>
            <person name="Putnam M.L."/>
            <person name="Chang J.H."/>
        </authorList>
    </citation>
    <scope>NUCLEOTIDE SEQUENCE</scope>
    <source>
        <strain evidence="1">Q15/94</strain>
        <plasmid evidence="1">pQ15_94_4</plasmid>
    </source>
</reference>
<keyword evidence="1" id="KW-0614">Plasmid</keyword>
<evidence type="ECO:0000313" key="1">
    <source>
        <dbReference type="EMBL" id="QTG17315.1"/>
    </source>
</evidence>
<dbReference type="RefSeq" id="WP_333723019.1">
    <property type="nucleotide sequence ID" value="NZ_CP049221.1"/>
</dbReference>
<dbReference type="EMBL" id="CP049221">
    <property type="protein sequence ID" value="QTG17315.1"/>
    <property type="molecule type" value="Genomic_DNA"/>
</dbReference>
<evidence type="ECO:0008006" key="3">
    <source>
        <dbReference type="Google" id="ProtNLM"/>
    </source>
</evidence>
<gene>
    <name evidence="1" type="ORF">G6M86_28945</name>
</gene>
<name>A0AAJ4N8W2_AGRTU</name>
<geneLocation type="plasmid" evidence="1 2">
    <name>pQ15_94_4</name>
</geneLocation>
<organism evidence="1 2">
    <name type="scientific">Agrobacterium tumefaciens</name>
    <dbReference type="NCBI Taxonomy" id="358"/>
    <lineage>
        <taxon>Bacteria</taxon>
        <taxon>Pseudomonadati</taxon>
        <taxon>Pseudomonadota</taxon>
        <taxon>Alphaproteobacteria</taxon>
        <taxon>Hyphomicrobiales</taxon>
        <taxon>Rhizobiaceae</taxon>
        <taxon>Rhizobium/Agrobacterium group</taxon>
        <taxon>Agrobacterium</taxon>
        <taxon>Agrobacterium tumefaciens complex</taxon>
    </lineage>
</organism>
<dbReference type="Proteomes" id="UP000663946">
    <property type="component" value="Plasmid pQ15_94_4"/>
</dbReference>
<accession>A0AAJ4N8W2</accession>
<protein>
    <recommendedName>
        <fullName evidence="3">HNH endonuclease</fullName>
    </recommendedName>
</protein>
<proteinExistence type="predicted"/>
<dbReference type="AlphaFoldDB" id="A0AAJ4N8W2"/>